<proteinExistence type="predicted"/>
<dbReference type="Proteomes" id="UP000692954">
    <property type="component" value="Unassembled WGS sequence"/>
</dbReference>
<evidence type="ECO:0008006" key="4">
    <source>
        <dbReference type="Google" id="ProtNLM"/>
    </source>
</evidence>
<accession>A0A8S1MDA8</accession>
<feature type="transmembrane region" description="Helical" evidence="1">
    <location>
        <begin position="31"/>
        <end position="52"/>
    </location>
</feature>
<evidence type="ECO:0000313" key="2">
    <source>
        <dbReference type="EMBL" id="CAD8077529.1"/>
    </source>
</evidence>
<dbReference type="EMBL" id="CAJJDN010000036">
    <property type="protein sequence ID" value="CAD8077529.1"/>
    <property type="molecule type" value="Genomic_DNA"/>
</dbReference>
<evidence type="ECO:0000256" key="1">
    <source>
        <dbReference type="SAM" id="Phobius"/>
    </source>
</evidence>
<keyword evidence="1" id="KW-1133">Transmembrane helix</keyword>
<evidence type="ECO:0000313" key="3">
    <source>
        <dbReference type="Proteomes" id="UP000692954"/>
    </source>
</evidence>
<keyword evidence="1" id="KW-0812">Transmembrane</keyword>
<sequence length="204" mass="24236">MKHNQHLVVWINKLSYGKKIKIITRNLKLKLINQLMIMVLELHFFLMIFQLGHNIHKDIYIFLNNKSGNFLQIPKMQITLKSQNSSDIYVLFPLIQNKLKKLLVVRHNKYVSLFELGENNELNSVGEHIDSQSSDNYETLSDDGKYLVIWNDSTKFTIYNIHERIKFILNFLLSVNQQKNLKIKQEQSHIIYIELSFKLVWLGY</sequence>
<keyword evidence="3" id="KW-1185">Reference proteome</keyword>
<reference evidence="2" key="1">
    <citation type="submission" date="2021-01" db="EMBL/GenBank/DDBJ databases">
        <authorList>
            <consortium name="Genoscope - CEA"/>
            <person name="William W."/>
        </authorList>
    </citation>
    <scope>NUCLEOTIDE SEQUENCE</scope>
</reference>
<gene>
    <name evidence="2" type="ORF">PSON_ATCC_30995.1.T0360175</name>
</gene>
<organism evidence="2 3">
    <name type="scientific">Paramecium sonneborni</name>
    <dbReference type="NCBI Taxonomy" id="65129"/>
    <lineage>
        <taxon>Eukaryota</taxon>
        <taxon>Sar</taxon>
        <taxon>Alveolata</taxon>
        <taxon>Ciliophora</taxon>
        <taxon>Intramacronucleata</taxon>
        <taxon>Oligohymenophorea</taxon>
        <taxon>Peniculida</taxon>
        <taxon>Parameciidae</taxon>
        <taxon>Paramecium</taxon>
    </lineage>
</organism>
<keyword evidence="1" id="KW-0472">Membrane</keyword>
<protein>
    <recommendedName>
        <fullName evidence="4">Transmembrane protein</fullName>
    </recommendedName>
</protein>
<name>A0A8S1MDA8_9CILI</name>
<dbReference type="AlphaFoldDB" id="A0A8S1MDA8"/>
<comment type="caution">
    <text evidence="2">The sequence shown here is derived from an EMBL/GenBank/DDBJ whole genome shotgun (WGS) entry which is preliminary data.</text>
</comment>